<dbReference type="RefSeq" id="WP_377873844.1">
    <property type="nucleotide sequence ID" value="NZ_JBHMAY010000060.1"/>
</dbReference>
<dbReference type="InterPro" id="IPR019888">
    <property type="entry name" value="Tscrpt_reg_AsnC-like"/>
</dbReference>
<dbReference type="Gene3D" id="1.10.10.10">
    <property type="entry name" value="Winged helix-like DNA-binding domain superfamily/Winged helix DNA-binding domain"/>
    <property type="match status" value="1"/>
</dbReference>
<dbReference type="Pfam" id="PF01037">
    <property type="entry name" value="AsnC_trans_reg"/>
    <property type="match status" value="1"/>
</dbReference>
<keyword evidence="3" id="KW-0804">Transcription</keyword>
<sequence length="150" mass="16507">MDKTDHAIVGHLMADGRLPNNELADRVGLSPSPCLRRVRALEASGVITGYHASVDPSALGRGLGVLLHVEMADQRSEVIEAFEEAVLRLDEVVSCRRMFGTPDYLMQIAVPDMAAYEKLYMTELTRMPGVARTSSQFAMKTVKATPGHHW</sequence>
<dbReference type="Gene3D" id="3.30.70.920">
    <property type="match status" value="1"/>
</dbReference>
<dbReference type="InterPro" id="IPR036390">
    <property type="entry name" value="WH_DNA-bd_sf"/>
</dbReference>
<dbReference type="InterPro" id="IPR036388">
    <property type="entry name" value="WH-like_DNA-bd_sf"/>
</dbReference>
<feature type="domain" description="HTH asnC-type" evidence="4">
    <location>
        <begin position="1"/>
        <end position="62"/>
    </location>
</feature>
<dbReference type="InterPro" id="IPR011008">
    <property type="entry name" value="Dimeric_a/b-barrel"/>
</dbReference>
<evidence type="ECO:0000313" key="6">
    <source>
        <dbReference type="Proteomes" id="UP001595764"/>
    </source>
</evidence>
<dbReference type="Proteomes" id="UP001595764">
    <property type="component" value="Unassembled WGS sequence"/>
</dbReference>
<evidence type="ECO:0000256" key="1">
    <source>
        <dbReference type="ARBA" id="ARBA00023015"/>
    </source>
</evidence>
<dbReference type="CDD" id="cd00090">
    <property type="entry name" value="HTH_ARSR"/>
    <property type="match status" value="1"/>
</dbReference>
<keyword evidence="1" id="KW-0805">Transcription regulation</keyword>
<dbReference type="Pfam" id="PF13412">
    <property type="entry name" value="HTH_24"/>
    <property type="match status" value="1"/>
</dbReference>
<dbReference type="EMBL" id="JBHRWI010000024">
    <property type="protein sequence ID" value="MFC3512685.1"/>
    <property type="molecule type" value="Genomic_DNA"/>
</dbReference>
<dbReference type="InterPro" id="IPR000485">
    <property type="entry name" value="AsnC-type_HTH_dom"/>
</dbReference>
<dbReference type="InterPro" id="IPR019885">
    <property type="entry name" value="Tscrpt_reg_HTH_AsnC-type_CS"/>
</dbReference>
<protein>
    <submittedName>
        <fullName evidence="5">Lrp/AsnC family transcriptional regulator</fullName>
    </submittedName>
</protein>
<evidence type="ECO:0000259" key="4">
    <source>
        <dbReference type="PROSITE" id="PS50956"/>
    </source>
</evidence>
<accession>A0ABV7QH90</accession>
<dbReference type="PANTHER" id="PTHR30154">
    <property type="entry name" value="LEUCINE-RESPONSIVE REGULATORY PROTEIN"/>
    <property type="match status" value="1"/>
</dbReference>
<dbReference type="SMART" id="SM00344">
    <property type="entry name" value="HTH_ASNC"/>
    <property type="match status" value="1"/>
</dbReference>
<evidence type="ECO:0000313" key="5">
    <source>
        <dbReference type="EMBL" id="MFC3512685.1"/>
    </source>
</evidence>
<dbReference type="PROSITE" id="PS00519">
    <property type="entry name" value="HTH_ASNC_1"/>
    <property type="match status" value="1"/>
</dbReference>
<dbReference type="PROSITE" id="PS50956">
    <property type="entry name" value="HTH_ASNC_2"/>
    <property type="match status" value="1"/>
</dbReference>
<dbReference type="SUPFAM" id="SSF54909">
    <property type="entry name" value="Dimeric alpha+beta barrel"/>
    <property type="match status" value="1"/>
</dbReference>
<evidence type="ECO:0000256" key="3">
    <source>
        <dbReference type="ARBA" id="ARBA00023163"/>
    </source>
</evidence>
<keyword evidence="6" id="KW-1185">Reference proteome</keyword>
<dbReference type="PANTHER" id="PTHR30154:SF34">
    <property type="entry name" value="TRANSCRIPTIONAL REGULATOR AZLB"/>
    <property type="match status" value="1"/>
</dbReference>
<reference evidence="6" key="1">
    <citation type="journal article" date="2019" name="Int. J. Syst. Evol. Microbiol.">
        <title>The Global Catalogue of Microorganisms (GCM) 10K type strain sequencing project: providing services to taxonomists for standard genome sequencing and annotation.</title>
        <authorList>
            <consortium name="The Broad Institute Genomics Platform"/>
            <consortium name="The Broad Institute Genome Sequencing Center for Infectious Disease"/>
            <person name="Wu L."/>
            <person name="Ma J."/>
        </authorList>
    </citation>
    <scope>NUCLEOTIDE SEQUENCE [LARGE SCALE GENOMIC DNA]</scope>
    <source>
        <strain evidence="6">CGMCC 4.7682</strain>
    </source>
</reference>
<organism evidence="5 6">
    <name type="scientific">Amycolatopsis halotolerans</name>
    <dbReference type="NCBI Taxonomy" id="330083"/>
    <lineage>
        <taxon>Bacteria</taxon>
        <taxon>Bacillati</taxon>
        <taxon>Actinomycetota</taxon>
        <taxon>Actinomycetes</taxon>
        <taxon>Pseudonocardiales</taxon>
        <taxon>Pseudonocardiaceae</taxon>
        <taxon>Amycolatopsis</taxon>
    </lineage>
</organism>
<comment type="caution">
    <text evidence="5">The sequence shown here is derived from an EMBL/GenBank/DDBJ whole genome shotgun (WGS) entry which is preliminary data.</text>
</comment>
<dbReference type="InterPro" id="IPR019887">
    <property type="entry name" value="Tscrpt_reg_AsnC/Lrp_C"/>
</dbReference>
<keyword evidence="2" id="KW-0238">DNA-binding</keyword>
<dbReference type="InterPro" id="IPR011991">
    <property type="entry name" value="ArsR-like_HTH"/>
</dbReference>
<name>A0ABV7QH90_9PSEU</name>
<dbReference type="SUPFAM" id="SSF46785">
    <property type="entry name" value="Winged helix' DNA-binding domain"/>
    <property type="match status" value="1"/>
</dbReference>
<evidence type="ECO:0000256" key="2">
    <source>
        <dbReference type="ARBA" id="ARBA00023125"/>
    </source>
</evidence>
<dbReference type="PRINTS" id="PR00033">
    <property type="entry name" value="HTHASNC"/>
</dbReference>
<gene>
    <name evidence="5" type="ORF">ACFORO_21130</name>
</gene>
<proteinExistence type="predicted"/>